<keyword evidence="2" id="KW-0732">Signal</keyword>
<proteinExistence type="predicted"/>
<feature type="region of interest" description="Disordered" evidence="1">
    <location>
        <begin position="49"/>
        <end position="68"/>
    </location>
</feature>
<dbReference type="EMBL" id="JH717840">
    <property type="protein sequence ID" value="EWY99903.1"/>
    <property type="molecule type" value="Genomic_DNA"/>
</dbReference>
<name>W9IY72_FUSOX</name>
<accession>W9IY72</accession>
<dbReference type="AlphaFoldDB" id="W9IY72"/>
<dbReference type="OrthoDB" id="7464126at2759"/>
<evidence type="ECO:0000256" key="1">
    <source>
        <dbReference type="SAM" id="MobiDB-lite"/>
    </source>
</evidence>
<feature type="chain" id="PRO_5004922324" description="Secreted protein" evidence="2">
    <location>
        <begin position="26"/>
        <end position="68"/>
    </location>
</feature>
<evidence type="ECO:0000313" key="3">
    <source>
        <dbReference type="EMBL" id="EWY99903.1"/>
    </source>
</evidence>
<evidence type="ECO:0000313" key="4">
    <source>
        <dbReference type="Proteomes" id="UP000030753"/>
    </source>
</evidence>
<sequence length="68" mass="7420">MIQWARWLSWLKLQIFCFSPPGASHTPNTATREELRVALLEAATAGSLRDAAASSNEERGAPYGMKAS</sequence>
<dbReference type="HOGENOM" id="CLU_2794020_0_0_1"/>
<reference evidence="3 4" key="1">
    <citation type="submission" date="2011-06" db="EMBL/GenBank/DDBJ databases">
        <title>The Genome Sequence of Fusarium oxysporum FOSC 3-a.</title>
        <authorList>
            <consortium name="The Broad Institute Genome Sequencing Platform"/>
            <person name="Ma L.-J."/>
            <person name="Gale L.R."/>
            <person name="Schwartz D.C."/>
            <person name="Zhou S."/>
            <person name="Corby-Kistler H."/>
            <person name="Young S.K."/>
            <person name="Zeng Q."/>
            <person name="Gargeya S."/>
            <person name="Fitzgerald M."/>
            <person name="Haas B."/>
            <person name="Abouelleil A."/>
            <person name="Alvarado L."/>
            <person name="Arachchi H.M."/>
            <person name="Berlin A."/>
            <person name="Brown A."/>
            <person name="Chapman S.B."/>
            <person name="Chen Z."/>
            <person name="Dunbar C."/>
            <person name="Freedman E."/>
            <person name="Gearin G."/>
            <person name="Gellesch M."/>
            <person name="Goldberg J."/>
            <person name="Griggs A."/>
            <person name="Gujja S."/>
            <person name="Heiman D."/>
            <person name="Howarth C."/>
            <person name="Larson L."/>
            <person name="Lui A."/>
            <person name="MacDonald P.J.P."/>
            <person name="Mehta T."/>
            <person name="Montmayeur A."/>
            <person name="Murphy C."/>
            <person name="Neiman D."/>
            <person name="Pearson M."/>
            <person name="Priest M."/>
            <person name="Roberts A."/>
            <person name="Saif S."/>
            <person name="Shea T."/>
            <person name="Shenoy N."/>
            <person name="Sisk P."/>
            <person name="Stolte C."/>
            <person name="Sykes S."/>
            <person name="Wortman J."/>
            <person name="Nusbaum C."/>
            <person name="Birren B."/>
        </authorList>
    </citation>
    <scope>NUCLEOTIDE SEQUENCE [LARGE SCALE GENOMIC DNA]</scope>
    <source>
        <strain evidence="4">FOSC 3-a</strain>
    </source>
</reference>
<protein>
    <recommendedName>
        <fullName evidence="5">Secreted protein</fullName>
    </recommendedName>
</protein>
<organism evidence="3 4">
    <name type="scientific">Fusarium oxysporum NRRL 32931</name>
    <dbReference type="NCBI Taxonomy" id="660029"/>
    <lineage>
        <taxon>Eukaryota</taxon>
        <taxon>Fungi</taxon>
        <taxon>Dikarya</taxon>
        <taxon>Ascomycota</taxon>
        <taxon>Pezizomycotina</taxon>
        <taxon>Sordariomycetes</taxon>
        <taxon>Hypocreomycetidae</taxon>
        <taxon>Hypocreales</taxon>
        <taxon>Nectriaceae</taxon>
        <taxon>Fusarium</taxon>
        <taxon>Fusarium oxysporum species complex</taxon>
    </lineage>
</organism>
<gene>
    <name evidence="3" type="ORF">FOYG_03832</name>
</gene>
<feature type="signal peptide" evidence="2">
    <location>
        <begin position="1"/>
        <end position="25"/>
    </location>
</feature>
<evidence type="ECO:0008006" key="5">
    <source>
        <dbReference type="Google" id="ProtNLM"/>
    </source>
</evidence>
<evidence type="ECO:0000256" key="2">
    <source>
        <dbReference type="SAM" id="SignalP"/>
    </source>
</evidence>
<dbReference type="Proteomes" id="UP000030753">
    <property type="component" value="Unassembled WGS sequence"/>
</dbReference>